<organism evidence="2">
    <name type="scientific">marine sediment metagenome</name>
    <dbReference type="NCBI Taxonomy" id="412755"/>
    <lineage>
        <taxon>unclassified sequences</taxon>
        <taxon>metagenomes</taxon>
        <taxon>ecological metagenomes</taxon>
    </lineage>
</organism>
<evidence type="ECO:0000256" key="1">
    <source>
        <dbReference type="SAM" id="MobiDB-lite"/>
    </source>
</evidence>
<accession>A0A0F9WZG5</accession>
<gene>
    <name evidence="2" type="ORF">LCGC14_0289300</name>
</gene>
<sequence length="131" mass="13929">MGGASSSSSFLANSLKRKAELTKVRGALLDQPGIPRRGGPPPPVSPAQDKTSPQQKALAGKPEAGAAPTDQPIEGVPSEEQAKTPAIDVDPETRQEMLGQIDMFLKHVKQVKRAKLHQSLGRSRKFWGGGL</sequence>
<dbReference type="AlphaFoldDB" id="A0A0F9WZG5"/>
<reference evidence="2" key="1">
    <citation type="journal article" date="2015" name="Nature">
        <title>Complex archaea that bridge the gap between prokaryotes and eukaryotes.</title>
        <authorList>
            <person name="Spang A."/>
            <person name="Saw J.H."/>
            <person name="Jorgensen S.L."/>
            <person name="Zaremba-Niedzwiedzka K."/>
            <person name="Martijn J."/>
            <person name="Lind A.E."/>
            <person name="van Eijk R."/>
            <person name="Schleper C."/>
            <person name="Guy L."/>
            <person name="Ettema T.J."/>
        </authorList>
    </citation>
    <scope>NUCLEOTIDE SEQUENCE</scope>
</reference>
<dbReference type="EMBL" id="LAZR01000171">
    <property type="protein sequence ID" value="KKN84468.1"/>
    <property type="molecule type" value="Genomic_DNA"/>
</dbReference>
<protein>
    <submittedName>
        <fullName evidence="2">Uncharacterized protein</fullName>
    </submittedName>
</protein>
<proteinExistence type="predicted"/>
<comment type="caution">
    <text evidence="2">The sequence shown here is derived from an EMBL/GenBank/DDBJ whole genome shotgun (WGS) entry which is preliminary data.</text>
</comment>
<evidence type="ECO:0000313" key="2">
    <source>
        <dbReference type="EMBL" id="KKN84468.1"/>
    </source>
</evidence>
<feature type="region of interest" description="Disordered" evidence="1">
    <location>
        <begin position="23"/>
        <end position="90"/>
    </location>
</feature>
<name>A0A0F9WZG5_9ZZZZ</name>